<comment type="caution">
    <text evidence="7">The sequence shown here is derived from an EMBL/GenBank/DDBJ whole genome shotgun (WGS) entry which is preliminary data.</text>
</comment>
<dbReference type="GO" id="GO:0061630">
    <property type="term" value="F:ubiquitin protein ligase activity"/>
    <property type="evidence" value="ECO:0007669"/>
    <property type="project" value="TreeGrafter"/>
</dbReference>
<dbReference type="InterPro" id="IPR001841">
    <property type="entry name" value="Znf_RING"/>
</dbReference>
<gene>
    <name evidence="7" type="ORF">CKAN_00651300</name>
</gene>
<dbReference type="STRING" id="337451.A0A3S3MKC1"/>
<sequence length="292" mass="32850">MTSASELFYTRRSRIGRNPNLGFSPSPFPSPSPDRNLHHHFHRHHHNHPREEGCDPVPRRSSHGLPNARHLCHRVSQTERESVRFDLSTSPGSGNSSSGGTSSSRTNRPRLITNDRLPGAVVQARARLFERLRGVSISENSHSRTNPGISWEEFAISDGFRIVDTGDWETEIPEWYVAGAPFTDITVQGRPIPHSLHTSKKKPPGLSLEDINCLQREVFNVVEGDGVSRAMRECCICLESFQKGDVLICLPCDHRYHPDCLDPWVKACGDCPYCRTGIVIDRVGHRKLQNPR</sequence>
<dbReference type="SMART" id="SM00184">
    <property type="entry name" value="RING"/>
    <property type="match status" value="1"/>
</dbReference>
<dbReference type="GO" id="GO:0005634">
    <property type="term" value="C:nucleus"/>
    <property type="evidence" value="ECO:0007669"/>
    <property type="project" value="TreeGrafter"/>
</dbReference>
<reference evidence="7 8" key="1">
    <citation type="journal article" date="2019" name="Nat. Plants">
        <title>Stout camphor tree genome fills gaps in understanding of flowering plant genome evolution.</title>
        <authorList>
            <person name="Chaw S.M."/>
            <person name="Liu Y.C."/>
            <person name="Wu Y.W."/>
            <person name="Wang H.Y."/>
            <person name="Lin C.I."/>
            <person name="Wu C.S."/>
            <person name="Ke H.M."/>
            <person name="Chang L.Y."/>
            <person name="Hsu C.Y."/>
            <person name="Yang H.T."/>
            <person name="Sudianto E."/>
            <person name="Hsu M.H."/>
            <person name="Wu K.P."/>
            <person name="Wang L.N."/>
            <person name="Leebens-Mack J.H."/>
            <person name="Tsai I.J."/>
        </authorList>
    </citation>
    <scope>NUCLEOTIDE SEQUENCE [LARGE SCALE GENOMIC DNA]</scope>
    <source>
        <strain evidence="8">cv. Chaw 1501</strain>
        <tissue evidence="7">Young leaves</tissue>
    </source>
</reference>
<dbReference type="PANTHER" id="PTHR45931">
    <property type="entry name" value="SI:CH211-59O9.10"/>
    <property type="match status" value="1"/>
</dbReference>
<keyword evidence="1" id="KW-0479">Metal-binding</keyword>
<keyword evidence="2 4" id="KW-0863">Zinc-finger</keyword>
<keyword evidence="8" id="KW-1185">Reference proteome</keyword>
<organism evidence="7 8">
    <name type="scientific">Cinnamomum micranthum f. kanehirae</name>
    <dbReference type="NCBI Taxonomy" id="337451"/>
    <lineage>
        <taxon>Eukaryota</taxon>
        <taxon>Viridiplantae</taxon>
        <taxon>Streptophyta</taxon>
        <taxon>Embryophyta</taxon>
        <taxon>Tracheophyta</taxon>
        <taxon>Spermatophyta</taxon>
        <taxon>Magnoliopsida</taxon>
        <taxon>Magnoliidae</taxon>
        <taxon>Laurales</taxon>
        <taxon>Lauraceae</taxon>
        <taxon>Cinnamomum</taxon>
    </lineage>
</organism>
<evidence type="ECO:0000256" key="3">
    <source>
        <dbReference type="ARBA" id="ARBA00022833"/>
    </source>
</evidence>
<dbReference type="PANTHER" id="PTHR45931:SF3">
    <property type="entry name" value="RING ZINC FINGER-CONTAINING PROTEIN"/>
    <property type="match status" value="1"/>
</dbReference>
<dbReference type="Proteomes" id="UP000283530">
    <property type="component" value="Unassembled WGS sequence"/>
</dbReference>
<keyword evidence="3" id="KW-0862">Zinc</keyword>
<dbReference type="SUPFAM" id="SSF57850">
    <property type="entry name" value="RING/U-box"/>
    <property type="match status" value="1"/>
</dbReference>
<protein>
    <submittedName>
        <fullName evidence="7">Putative E3 ubiquitin-protein ligase RHY1A isoform X1</fullName>
    </submittedName>
</protein>
<name>A0A3S3MKC1_9MAGN</name>
<dbReference type="GO" id="GO:0006511">
    <property type="term" value="P:ubiquitin-dependent protein catabolic process"/>
    <property type="evidence" value="ECO:0007669"/>
    <property type="project" value="TreeGrafter"/>
</dbReference>
<evidence type="ECO:0000259" key="6">
    <source>
        <dbReference type="PROSITE" id="PS50089"/>
    </source>
</evidence>
<feature type="region of interest" description="Disordered" evidence="5">
    <location>
        <begin position="15"/>
        <end position="111"/>
    </location>
</feature>
<dbReference type="AlphaFoldDB" id="A0A3S3MKC1"/>
<dbReference type="InterPro" id="IPR013083">
    <property type="entry name" value="Znf_RING/FYVE/PHD"/>
</dbReference>
<dbReference type="Gene3D" id="3.30.40.10">
    <property type="entry name" value="Zinc/RING finger domain, C3HC4 (zinc finger)"/>
    <property type="match status" value="1"/>
</dbReference>
<dbReference type="Pfam" id="PF13639">
    <property type="entry name" value="zf-RING_2"/>
    <property type="match status" value="1"/>
</dbReference>
<evidence type="ECO:0000313" key="8">
    <source>
        <dbReference type="Proteomes" id="UP000283530"/>
    </source>
</evidence>
<evidence type="ECO:0000256" key="5">
    <source>
        <dbReference type="SAM" id="MobiDB-lite"/>
    </source>
</evidence>
<dbReference type="EMBL" id="QPKB01000002">
    <property type="protein sequence ID" value="RWR78008.1"/>
    <property type="molecule type" value="Genomic_DNA"/>
</dbReference>
<dbReference type="PROSITE" id="PS50089">
    <property type="entry name" value="ZF_RING_2"/>
    <property type="match status" value="1"/>
</dbReference>
<evidence type="ECO:0000256" key="4">
    <source>
        <dbReference type="PROSITE-ProRule" id="PRU00175"/>
    </source>
</evidence>
<dbReference type="InterPro" id="IPR051834">
    <property type="entry name" value="RING_finger_E3_ligase"/>
</dbReference>
<accession>A0A3S3MKC1</accession>
<evidence type="ECO:0000256" key="1">
    <source>
        <dbReference type="ARBA" id="ARBA00022723"/>
    </source>
</evidence>
<feature type="compositionally biased region" description="Basic residues" evidence="5">
    <location>
        <begin position="37"/>
        <end position="48"/>
    </location>
</feature>
<dbReference type="OrthoDB" id="8062037at2759"/>
<dbReference type="GO" id="GO:0008270">
    <property type="term" value="F:zinc ion binding"/>
    <property type="evidence" value="ECO:0007669"/>
    <property type="project" value="UniProtKB-KW"/>
</dbReference>
<evidence type="ECO:0000256" key="2">
    <source>
        <dbReference type="ARBA" id="ARBA00022771"/>
    </source>
</evidence>
<proteinExistence type="predicted"/>
<evidence type="ECO:0000313" key="7">
    <source>
        <dbReference type="EMBL" id="RWR78008.1"/>
    </source>
</evidence>
<feature type="domain" description="RING-type" evidence="6">
    <location>
        <begin position="234"/>
        <end position="275"/>
    </location>
</feature>
<feature type="compositionally biased region" description="Low complexity" evidence="5">
    <location>
        <begin position="88"/>
        <end position="110"/>
    </location>
</feature>